<dbReference type="Pfam" id="PF01037">
    <property type="entry name" value="AsnC_trans_reg"/>
    <property type="match status" value="1"/>
</dbReference>
<protein>
    <submittedName>
        <fullName evidence="5">AsnC family transcriptional regulator</fullName>
    </submittedName>
</protein>
<dbReference type="PRINTS" id="PR00033">
    <property type="entry name" value="HTHASNC"/>
</dbReference>
<dbReference type="Pfam" id="PF13412">
    <property type="entry name" value="HTH_24"/>
    <property type="match status" value="1"/>
</dbReference>
<dbReference type="GO" id="GO:0005829">
    <property type="term" value="C:cytosol"/>
    <property type="evidence" value="ECO:0007669"/>
    <property type="project" value="TreeGrafter"/>
</dbReference>
<dbReference type="InterPro" id="IPR019887">
    <property type="entry name" value="Tscrpt_reg_AsnC/Lrp_C"/>
</dbReference>
<dbReference type="InterPro" id="IPR036388">
    <property type="entry name" value="WH-like_DNA-bd_sf"/>
</dbReference>
<name>A0A1B2LZR0_9GAMM</name>
<dbReference type="SUPFAM" id="SSF54909">
    <property type="entry name" value="Dimeric alpha+beta barrel"/>
    <property type="match status" value="1"/>
</dbReference>
<organism evidence="5 6">
    <name type="scientific">Acinetobacter larvae</name>
    <dbReference type="NCBI Taxonomy" id="1789224"/>
    <lineage>
        <taxon>Bacteria</taxon>
        <taxon>Pseudomonadati</taxon>
        <taxon>Pseudomonadota</taxon>
        <taxon>Gammaproteobacteria</taxon>
        <taxon>Moraxellales</taxon>
        <taxon>Moraxellaceae</taxon>
        <taxon>Acinetobacter</taxon>
    </lineage>
</organism>
<dbReference type="PANTHER" id="PTHR30154">
    <property type="entry name" value="LEUCINE-RESPONSIVE REGULATORY PROTEIN"/>
    <property type="match status" value="1"/>
</dbReference>
<dbReference type="GO" id="GO:0043565">
    <property type="term" value="F:sequence-specific DNA binding"/>
    <property type="evidence" value="ECO:0007669"/>
    <property type="project" value="InterPro"/>
</dbReference>
<dbReference type="PROSITE" id="PS50956">
    <property type="entry name" value="HTH_ASNC_2"/>
    <property type="match status" value="1"/>
</dbReference>
<gene>
    <name evidence="5" type="ORF">BFG52_08685</name>
</gene>
<dbReference type="OrthoDB" id="8590699at2"/>
<proteinExistence type="predicted"/>
<dbReference type="EMBL" id="CP016895">
    <property type="protein sequence ID" value="AOA58424.1"/>
    <property type="molecule type" value="Genomic_DNA"/>
</dbReference>
<dbReference type="KEGG" id="ala:BFG52_08685"/>
<dbReference type="InterPro" id="IPR000485">
    <property type="entry name" value="AsnC-type_HTH_dom"/>
</dbReference>
<evidence type="ECO:0000259" key="4">
    <source>
        <dbReference type="PROSITE" id="PS50956"/>
    </source>
</evidence>
<dbReference type="GO" id="GO:0043200">
    <property type="term" value="P:response to amino acid"/>
    <property type="evidence" value="ECO:0007669"/>
    <property type="project" value="TreeGrafter"/>
</dbReference>
<dbReference type="AlphaFoldDB" id="A0A1B2LZR0"/>
<dbReference type="InterPro" id="IPR019888">
    <property type="entry name" value="Tscrpt_reg_AsnC-like"/>
</dbReference>
<reference evidence="5 6" key="1">
    <citation type="submission" date="2016-08" db="EMBL/GenBank/DDBJ databases">
        <authorList>
            <person name="Seilhamer J.J."/>
        </authorList>
    </citation>
    <scope>NUCLEOTIDE SEQUENCE [LARGE SCALE GENOMIC DNA]</scope>
    <source>
        <strain evidence="5 6">BRTC-1</strain>
    </source>
</reference>
<evidence type="ECO:0000256" key="1">
    <source>
        <dbReference type="ARBA" id="ARBA00023015"/>
    </source>
</evidence>
<dbReference type="RefSeq" id="WP_067554826.1">
    <property type="nucleotide sequence ID" value="NZ_CP016895.1"/>
</dbReference>
<accession>A0A1B2LZR0</accession>
<feature type="domain" description="HTH asnC-type" evidence="4">
    <location>
        <begin position="4"/>
        <end position="65"/>
    </location>
</feature>
<dbReference type="PANTHER" id="PTHR30154:SF34">
    <property type="entry name" value="TRANSCRIPTIONAL REGULATOR AZLB"/>
    <property type="match status" value="1"/>
</dbReference>
<sequence length="154" mass="17697">MFELDTFDLKILQLVQDNARISQQELGQRIHLSTAAVSRRLKRLDDAGVIRAYQAEIDPSALGIHLSVIALLEVNDESQLALSALRQSFLECPAIQHSYYVTGEWDFILIFKLRDMQQYTQLSEQLFIQHDNVKKFKSLVVMQQDKASLALPFF</sequence>
<dbReference type="CDD" id="cd00090">
    <property type="entry name" value="HTH_ARSR"/>
    <property type="match status" value="1"/>
</dbReference>
<dbReference type="SUPFAM" id="SSF46785">
    <property type="entry name" value="Winged helix' DNA-binding domain"/>
    <property type="match status" value="1"/>
</dbReference>
<keyword evidence="2" id="KW-0238">DNA-binding</keyword>
<dbReference type="InterPro" id="IPR036390">
    <property type="entry name" value="WH_DNA-bd_sf"/>
</dbReference>
<dbReference type="InterPro" id="IPR011008">
    <property type="entry name" value="Dimeric_a/b-barrel"/>
</dbReference>
<evidence type="ECO:0000256" key="3">
    <source>
        <dbReference type="ARBA" id="ARBA00023163"/>
    </source>
</evidence>
<dbReference type="Gene3D" id="1.10.10.10">
    <property type="entry name" value="Winged helix-like DNA-binding domain superfamily/Winged helix DNA-binding domain"/>
    <property type="match status" value="1"/>
</dbReference>
<dbReference type="InterPro" id="IPR011991">
    <property type="entry name" value="ArsR-like_HTH"/>
</dbReference>
<dbReference type="SMART" id="SM00344">
    <property type="entry name" value="HTH_ASNC"/>
    <property type="match status" value="1"/>
</dbReference>
<evidence type="ECO:0000313" key="5">
    <source>
        <dbReference type="EMBL" id="AOA58424.1"/>
    </source>
</evidence>
<dbReference type="Proteomes" id="UP000093391">
    <property type="component" value="Chromosome"/>
</dbReference>
<evidence type="ECO:0000256" key="2">
    <source>
        <dbReference type="ARBA" id="ARBA00023125"/>
    </source>
</evidence>
<dbReference type="Gene3D" id="3.30.70.920">
    <property type="match status" value="1"/>
</dbReference>
<dbReference type="STRING" id="1789224.BFG52_08685"/>
<dbReference type="GO" id="GO:0006355">
    <property type="term" value="P:regulation of DNA-templated transcription"/>
    <property type="evidence" value="ECO:0007669"/>
    <property type="project" value="UniProtKB-ARBA"/>
</dbReference>
<keyword evidence="3" id="KW-0804">Transcription</keyword>
<keyword evidence="6" id="KW-1185">Reference proteome</keyword>
<evidence type="ECO:0000313" key="6">
    <source>
        <dbReference type="Proteomes" id="UP000093391"/>
    </source>
</evidence>
<keyword evidence="1" id="KW-0805">Transcription regulation</keyword>